<dbReference type="InterPro" id="IPR052898">
    <property type="entry name" value="ACAD10-like"/>
</dbReference>
<keyword evidence="2" id="KW-0808">Transferase</keyword>
<dbReference type="InterPro" id="IPR041726">
    <property type="entry name" value="ACAD10_11_N"/>
</dbReference>
<evidence type="ECO:0000313" key="2">
    <source>
        <dbReference type="EMBL" id="QDT75628.1"/>
    </source>
</evidence>
<dbReference type="Pfam" id="PF01636">
    <property type="entry name" value="APH"/>
    <property type="match status" value="1"/>
</dbReference>
<dbReference type="SUPFAM" id="SSF56112">
    <property type="entry name" value="Protein kinase-like (PK-like)"/>
    <property type="match status" value="1"/>
</dbReference>
<accession>A0A517U4S8</accession>
<dbReference type="PANTHER" id="PTHR47829">
    <property type="entry name" value="HYDROLASE, PUTATIVE (AFU_ORTHOLOGUE AFUA_1G12880)-RELATED"/>
    <property type="match status" value="1"/>
</dbReference>
<dbReference type="PANTHER" id="PTHR47829:SF1">
    <property type="entry name" value="HAD FAMILY PHOSPHATASE"/>
    <property type="match status" value="1"/>
</dbReference>
<dbReference type="Proteomes" id="UP000317909">
    <property type="component" value="Chromosome"/>
</dbReference>
<dbReference type="InterPro" id="IPR011009">
    <property type="entry name" value="Kinase-like_dom_sf"/>
</dbReference>
<name>A0A517U4S8_9BACT</name>
<dbReference type="EMBL" id="CP036339">
    <property type="protein sequence ID" value="QDT75628.1"/>
    <property type="molecule type" value="Genomic_DNA"/>
</dbReference>
<sequence>MSTGEAEVVAARPGEELDLHGLAAFLREQGIIRSGDLSVMQFPHGHSNLTYLLRCGTEEWVLRRPPFGNQVKSAHDMGREFRVLSGLSPIFPAAPRPLALCTDESILGAPFYVMERRRGLIVRREWPTHLPRDPELLREMCGALIDALADLHAIDPREAGLETFGKPAGYVRRQVEGWTKRYGDAETDQIPEMGDVSAWLAAKLPAESGVAIIHNDFKFDNIAFDPDNTRRVATVFDWEMATIGDPLMDLGSTLGYWVEASEAEELAASFVGPTWLPGAMTRQELIDRYAERRGIQSSDMQYYRVFGLFKIAVIVQQIYARFKRGLTHDPRFEALDASVRSLARQAAREIAA</sequence>
<feature type="domain" description="Aminoglycoside phosphotransferase" evidence="1">
    <location>
        <begin position="39"/>
        <end position="272"/>
    </location>
</feature>
<organism evidence="2 3">
    <name type="scientific">Lacipirellula limnantheis</name>
    <dbReference type="NCBI Taxonomy" id="2528024"/>
    <lineage>
        <taxon>Bacteria</taxon>
        <taxon>Pseudomonadati</taxon>
        <taxon>Planctomycetota</taxon>
        <taxon>Planctomycetia</taxon>
        <taxon>Pirellulales</taxon>
        <taxon>Lacipirellulaceae</taxon>
        <taxon>Lacipirellula</taxon>
    </lineage>
</organism>
<dbReference type="GO" id="GO:0016740">
    <property type="term" value="F:transferase activity"/>
    <property type="evidence" value="ECO:0007669"/>
    <property type="project" value="UniProtKB-KW"/>
</dbReference>
<keyword evidence="3" id="KW-1185">Reference proteome</keyword>
<dbReference type="Gene3D" id="3.90.1200.10">
    <property type="match status" value="1"/>
</dbReference>
<gene>
    <name evidence="2" type="ORF">I41_48680</name>
</gene>
<dbReference type="OrthoDB" id="3806873at2"/>
<proteinExistence type="predicted"/>
<dbReference type="Gene3D" id="3.30.200.20">
    <property type="entry name" value="Phosphorylase Kinase, domain 1"/>
    <property type="match status" value="1"/>
</dbReference>
<dbReference type="RefSeq" id="WP_145435365.1">
    <property type="nucleotide sequence ID" value="NZ_CP036339.1"/>
</dbReference>
<evidence type="ECO:0000259" key="1">
    <source>
        <dbReference type="Pfam" id="PF01636"/>
    </source>
</evidence>
<dbReference type="InterPro" id="IPR002575">
    <property type="entry name" value="Aminoglycoside_PTrfase"/>
</dbReference>
<dbReference type="AlphaFoldDB" id="A0A517U4S8"/>
<protein>
    <submittedName>
        <fullName evidence="2">Phosphotransferase enzyme family protein</fullName>
    </submittedName>
</protein>
<dbReference type="KEGG" id="llh:I41_48680"/>
<dbReference type="CDD" id="cd05154">
    <property type="entry name" value="ACAD10_11_N-like"/>
    <property type="match status" value="1"/>
</dbReference>
<evidence type="ECO:0000313" key="3">
    <source>
        <dbReference type="Proteomes" id="UP000317909"/>
    </source>
</evidence>
<reference evidence="2 3" key="1">
    <citation type="submission" date="2019-02" db="EMBL/GenBank/DDBJ databases">
        <title>Deep-cultivation of Planctomycetes and their phenomic and genomic characterization uncovers novel biology.</title>
        <authorList>
            <person name="Wiegand S."/>
            <person name="Jogler M."/>
            <person name="Boedeker C."/>
            <person name="Pinto D."/>
            <person name="Vollmers J."/>
            <person name="Rivas-Marin E."/>
            <person name="Kohn T."/>
            <person name="Peeters S.H."/>
            <person name="Heuer A."/>
            <person name="Rast P."/>
            <person name="Oberbeckmann S."/>
            <person name="Bunk B."/>
            <person name="Jeske O."/>
            <person name="Meyerdierks A."/>
            <person name="Storesund J.E."/>
            <person name="Kallscheuer N."/>
            <person name="Luecker S."/>
            <person name="Lage O.M."/>
            <person name="Pohl T."/>
            <person name="Merkel B.J."/>
            <person name="Hornburger P."/>
            <person name="Mueller R.-W."/>
            <person name="Bruemmer F."/>
            <person name="Labrenz M."/>
            <person name="Spormann A.M."/>
            <person name="Op den Camp H."/>
            <person name="Overmann J."/>
            <person name="Amann R."/>
            <person name="Jetten M.S.M."/>
            <person name="Mascher T."/>
            <person name="Medema M.H."/>
            <person name="Devos D.P."/>
            <person name="Kaster A.-K."/>
            <person name="Ovreas L."/>
            <person name="Rohde M."/>
            <person name="Galperin M.Y."/>
            <person name="Jogler C."/>
        </authorList>
    </citation>
    <scope>NUCLEOTIDE SEQUENCE [LARGE SCALE GENOMIC DNA]</scope>
    <source>
        <strain evidence="2 3">I41</strain>
    </source>
</reference>